<dbReference type="EMBL" id="GFTR01000759">
    <property type="protein sequence ID" value="JAW15667.1"/>
    <property type="molecule type" value="Transcribed_RNA"/>
</dbReference>
<organism evidence="2">
    <name type="scientific">Panstrongylus lignarius</name>
    <dbReference type="NCBI Taxonomy" id="156445"/>
    <lineage>
        <taxon>Eukaryota</taxon>
        <taxon>Metazoa</taxon>
        <taxon>Ecdysozoa</taxon>
        <taxon>Arthropoda</taxon>
        <taxon>Hexapoda</taxon>
        <taxon>Insecta</taxon>
        <taxon>Pterygota</taxon>
        <taxon>Neoptera</taxon>
        <taxon>Paraneoptera</taxon>
        <taxon>Hemiptera</taxon>
        <taxon>Heteroptera</taxon>
        <taxon>Panheteroptera</taxon>
        <taxon>Cimicomorpha</taxon>
        <taxon>Reduviidae</taxon>
        <taxon>Triatominae</taxon>
        <taxon>Panstrongylus</taxon>
    </lineage>
</organism>
<keyword evidence="1" id="KW-0472">Membrane</keyword>
<keyword evidence="1" id="KW-1133">Transmembrane helix</keyword>
<evidence type="ECO:0000313" key="2">
    <source>
        <dbReference type="EMBL" id="JAW15667.1"/>
    </source>
</evidence>
<proteinExistence type="predicted"/>
<protein>
    <submittedName>
        <fullName evidence="2">Uncharacterized protein</fullName>
    </submittedName>
</protein>
<name>A0A224XSZ9_9HEMI</name>
<accession>A0A224XSZ9</accession>
<reference evidence="2" key="1">
    <citation type="journal article" date="2018" name="PLoS Negl. Trop. Dis.">
        <title>An insight into the salivary gland and fat body transcriptome of Panstrongylus lignarius (Hemiptera: Heteroptera), the main vector of Chagas disease in Peru.</title>
        <authorList>
            <person name="Nevoa J.C."/>
            <person name="Mendes M.T."/>
            <person name="da Silva M.V."/>
            <person name="Soares S.C."/>
            <person name="Oliveira C.J.F."/>
            <person name="Ribeiro J.M.C."/>
        </authorList>
    </citation>
    <scope>NUCLEOTIDE SEQUENCE</scope>
</reference>
<feature type="transmembrane region" description="Helical" evidence="1">
    <location>
        <begin position="12"/>
        <end position="36"/>
    </location>
</feature>
<sequence length="78" mass="9684">MLLLWPIYWLILYRSVISFIFEVNTWIFPILTIVFLSFRQWRKRLWIVSQSWRRHVYIVSSWLETTSTCSVFYFTNLA</sequence>
<dbReference type="AlphaFoldDB" id="A0A224XSZ9"/>
<evidence type="ECO:0000256" key="1">
    <source>
        <dbReference type="SAM" id="Phobius"/>
    </source>
</evidence>
<keyword evidence="1" id="KW-0812">Transmembrane</keyword>